<dbReference type="GO" id="GO:0005634">
    <property type="term" value="C:nucleus"/>
    <property type="evidence" value="ECO:0007669"/>
    <property type="project" value="UniProtKB-SubCell"/>
</dbReference>
<dbReference type="STRING" id="39947.A0A0P0V424"/>
<keyword evidence="7" id="KW-0378">Hydrolase</keyword>
<keyword evidence="3" id="KW-0540">Nuclease</keyword>
<comment type="similarity">
    <text evidence="2">Belongs to the MORC ATPase protein family.</text>
</comment>
<keyword evidence="9" id="KW-0156">Chromatin regulator</keyword>
<dbReference type="Proteomes" id="UP000059680">
    <property type="component" value="Chromosome 1"/>
</dbReference>
<gene>
    <name evidence="14" type="ordered locus">Os01g0549200</name>
    <name evidence="14" type="ORF">OSNPB_010549200</name>
</gene>
<dbReference type="GO" id="GO:0016887">
    <property type="term" value="F:ATP hydrolysis activity"/>
    <property type="evidence" value="ECO:0007669"/>
    <property type="project" value="InterPro"/>
</dbReference>
<dbReference type="GO" id="GO:0004519">
    <property type="term" value="F:endonuclease activity"/>
    <property type="evidence" value="ECO:0007669"/>
    <property type="project" value="UniProtKB-KW"/>
</dbReference>
<dbReference type="AlphaFoldDB" id="A0A0P0V424"/>
<keyword evidence="5" id="KW-0255">Endonuclease</keyword>
<reference evidence="14 15" key="2">
    <citation type="journal article" date="2013" name="Plant Cell Physiol.">
        <title>Rice Annotation Project Database (RAP-DB): an integrative and interactive database for rice genomics.</title>
        <authorList>
            <person name="Sakai H."/>
            <person name="Lee S.S."/>
            <person name="Tanaka T."/>
            <person name="Numa H."/>
            <person name="Kim J."/>
            <person name="Kawahara Y."/>
            <person name="Wakimoto H."/>
            <person name="Yang C.C."/>
            <person name="Iwamoto M."/>
            <person name="Abe T."/>
            <person name="Yamada Y."/>
            <person name="Muto A."/>
            <person name="Inokuchi H."/>
            <person name="Ikemura T."/>
            <person name="Matsumoto T."/>
            <person name="Sasaki T."/>
            <person name="Itoh T."/>
        </authorList>
    </citation>
    <scope>NUCLEOTIDE SEQUENCE [LARGE SCALE GENOMIC DNA]</scope>
    <source>
        <strain evidence="15">cv. Nipponbare</strain>
    </source>
</reference>
<dbReference type="ExpressionAtlas" id="A0A0P0V424">
    <property type="expression patterns" value="baseline and differential"/>
</dbReference>
<evidence type="ECO:0000256" key="12">
    <source>
        <dbReference type="ARBA" id="ARBA00023242"/>
    </source>
</evidence>
<dbReference type="PANTHER" id="PTHR23336">
    <property type="entry name" value="ZINC FINGER CW-TYPE COILED-COIL DOMAIN PROTEIN 3"/>
    <property type="match status" value="1"/>
</dbReference>
<keyword evidence="10" id="KW-0943">RNA-mediated gene silencing</keyword>
<feature type="compositionally biased region" description="Low complexity" evidence="13">
    <location>
        <begin position="1"/>
        <end position="13"/>
    </location>
</feature>
<evidence type="ECO:0000256" key="4">
    <source>
        <dbReference type="ARBA" id="ARBA00022741"/>
    </source>
</evidence>
<comment type="subcellular location">
    <subcellularLocation>
        <location evidence="1">Nucleus</location>
    </subcellularLocation>
</comment>
<feature type="region of interest" description="Disordered" evidence="13">
    <location>
        <begin position="1"/>
        <end position="27"/>
    </location>
</feature>
<dbReference type="InterPro" id="IPR036890">
    <property type="entry name" value="HATPase_C_sf"/>
</dbReference>
<keyword evidence="16 17" id="KW-1267">Proteomics identification</keyword>
<keyword evidence="11" id="KW-0234">DNA repair</keyword>
<dbReference type="Gene3D" id="3.30.565.10">
    <property type="entry name" value="Histidine kinase-like ATPase, C-terminal domain"/>
    <property type="match status" value="1"/>
</dbReference>
<dbReference type="FunFam" id="3.30.565.10:FF:000075">
    <property type="entry name" value="MORC family CW-type zinc finger protein 4"/>
    <property type="match status" value="1"/>
</dbReference>
<dbReference type="PaxDb" id="39947-A0A0P0V424"/>
<dbReference type="EMBL" id="AP014957">
    <property type="protein sequence ID" value="BAS72622.1"/>
    <property type="molecule type" value="Genomic_DNA"/>
</dbReference>
<evidence type="ECO:0000256" key="8">
    <source>
        <dbReference type="ARBA" id="ARBA00022840"/>
    </source>
</evidence>
<evidence type="ECO:0000313" key="14">
    <source>
        <dbReference type="EMBL" id="BAS72622.1"/>
    </source>
</evidence>
<dbReference type="SMR" id="A0A0P0V424"/>
<reference evidence="15" key="1">
    <citation type="journal article" date="2005" name="Nature">
        <title>The map-based sequence of the rice genome.</title>
        <authorList>
            <consortium name="International rice genome sequencing project (IRGSP)"/>
            <person name="Matsumoto T."/>
            <person name="Wu J."/>
            <person name="Kanamori H."/>
            <person name="Katayose Y."/>
            <person name="Fujisawa M."/>
            <person name="Namiki N."/>
            <person name="Mizuno H."/>
            <person name="Yamamoto K."/>
            <person name="Antonio B.A."/>
            <person name="Baba T."/>
            <person name="Sakata K."/>
            <person name="Nagamura Y."/>
            <person name="Aoki H."/>
            <person name="Arikawa K."/>
            <person name="Arita K."/>
            <person name="Bito T."/>
            <person name="Chiden Y."/>
            <person name="Fujitsuka N."/>
            <person name="Fukunaka R."/>
            <person name="Hamada M."/>
            <person name="Harada C."/>
            <person name="Hayashi A."/>
            <person name="Hijishita S."/>
            <person name="Honda M."/>
            <person name="Hosokawa S."/>
            <person name="Ichikawa Y."/>
            <person name="Idonuma A."/>
            <person name="Iijima M."/>
            <person name="Ikeda M."/>
            <person name="Ikeno M."/>
            <person name="Ito K."/>
            <person name="Ito S."/>
            <person name="Ito T."/>
            <person name="Ito Y."/>
            <person name="Ito Y."/>
            <person name="Iwabuchi A."/>
            <person name="Kamiya K."/>
            <person name="Karasawa W."/>
            <person name="Kurita K."/>
            <person name="Katagiri S."/>
            <person name="Kikuta A."/>
            <person name="Kobayashi H."/>
            <person name="Kobayashi N."/>
            <person name="Machita K."/>
            <person name="Maehara T."/>
            <person name="Masukawa M."/>
            <person name="Mizubayashi T."/>
            <person name="Mukai Y."/>
            <person name="Nagasaki H."/>
            <person name="Nagata Y."/>
            <person name="Naito S."/>
            <person name="Nakashima M."/>
            <person name="Nakama Y."/>
            <person name="Nakamichi Y."/>
            <person name="Nakamura M."/>
            <person name="Meguro A."/>
            <person name="Negishi M."/>
            <person name="Ohta I."/>
            <person name="Ohta T."/>
            <person name="Okamoto M."/>
            <person name="Ono N."/>
            <person name="Saji S."/>
            <person name="Sakaguchi M."/>
            <person name="Sakai K."/>
            <person name="Shibata M."/>
            <person name="Shimokawa T."/>
            <person name="Song J."/>
            <person name="Takazaki Y."/>
            <person name="Terasawa K."/>
            <person name="Tsugane M."/>
            <person name="Tsuji K."/>
            <person name="Ueda S."/>
            <person name="Waki K."/>
            <person name="Yamagata H."/>
            <person name="Yamamoto M."/>
            <person name="Yamamoto S."/>
            <person name="Yamane H."/>
            <person name="Yoshiki S."/>
            <person name="Yoshihara R."/>
            <person name="Yukawa K."/>
            <person name="Zhong H."/>
            <person name="Yano M."/>
            <person name="Yuan Q."/>
            <person name="Ouyang S."/>
            <person name="Liu J."/>
            <person name="Jones K.M."/>
            <person name="Gansberger K."/>
            <person name="Moffat K."/>
            <person name="Hill J."/>
            <person name="Bera J."/>
            <person name="Fadrosh D."/>
            <person name="Jin S."/>
            <person name="Johri S."/>
            <person name="Kim M."/>
            <person name="Overton L."/>
            <person name="Reardon M."/>
            <person name="Tsitrin T."/>
            <person name="Vuong H."/>
            <person name="Weaver B."/>
            <person name="Ciecko A."/>
            <person name="Tallon L."/>
            <person name="Jackson J."/>
            <person name="Pai G."/>
            <person name="Aken S.V."/>
            <person name="Utterback T."/>
            <person name="Reidmuller S."/>
            <person name="Feldblyum T."/>
            <person name="Hsiao J."/>
            <person name="Zismann V."/>
            <person name="Iobst S."/>
            <person name="de Vazeille A.R."/>
            <person name="Buell C.R."/>
            <person name="Ying K."/>
            <person name="Li Y."/>
            <person name="Lu T."/>
            <person name="Huang Y."/>
            <person name="Zhao Q."/>
            <person name="Feng Q."/>
            <person name="Zhang L."/>
            <person name="Zhu J."/>
            <person name="Weng Q."/>
            <person name="Mu J."/>
            <person name="Lu Y."/>
            <person name="Fan D."/>
            <person name="Liu Y."/>
            <person name="Guan J."/>
            <person name="Zhang Y."/>
            <person name="Yu S."/>
            <person name="Liu X."/>
            <person name="Zhang Y."/>
            <person name="Hong G."/>
            <person name="Han B."/>
            <person name="Choisne N."/>
            <person name="Demange N."/>
            <person name="Orjeda G."/>
            <person name="Samain S."/>
            <person name="Cattolico L."/>
            <person name="Pelletier E."/>
            <person name="Couloux A."/>
            <person name="Segurens B."/>
            <person name="Wincker P."/>
            <person name="D'Hont A."/>
            <person name="Scarpelli C."/>
            <person name="Weissenbach J."/>
            <person name="Salanoubat M."/>
            <person name="Quetier F."/>
            <person name="Yu Y."/>
            <person name="Kim H.R."/>
            <person name="Rambo T."/>
            <person name="Currie J."/>
            <person name="Collura K."/>
            <person name="Luo M."/>
            <person name="Yang T."/>
            <person name="Ammiraju J.S.S."/>
            <person name="Engler F."/>
            <person name="Soderlund C."/>
            <person name="Wing R.A."/>
            <person name="Palmer L.E."/>
            <person name="de la Bastide M."/>
            <person name="Spiegel L."/>
            <person name="Nascimento L."/>
            <person name="Zutavern T."/>
            <person name="O'Shaughnessy A."/>
            <person name="Dike S."/>
            <person name="Dedhia N."/>
            <person name="Preston R."/>
            <person name="Balija V."/>
            <person name="McCombie W.R."/>
            <person name="Chow T."/>
            <person name="Chen H."/>
            <person name="Chung M."/>
            <person name="Chen C."/>
            <person name="Shaw J."/>
            <person name="Wu H."/>
            <person name="Hsiao K."/>
            <person name="Chao Y."/>
            <person name="Chu M."/>
            <person name="Cheng C."/>
            <person name="Hour A."/>
            <person name="Lee P."/>
            <person name="Lin S."/>
            <person name="Lin Y."/>
            <person name="Liou J."/>
            <person name="Liu S."/>
            <person name="Hsing Y."/>
            <person name="Raghuvanshi S."/>
            <person name="Mohanty A."/>
            <person name="Bharti A.K."/>
            <person name="Gaur A."/>
            <person name="Gupta V."/>
            <person name="Kumar D."/>
            <person name="Ravi V."/>
            <person name="Vij S."/>
            <person name="Kapur A."/>
            <person name="Khurana P."/>
            <person name="Khurana P."/>
            <person name="Khurana J.P."/>
            <person name="Tyagi A.K."/>
            <person name="Gaikwad K."/>
            <person name="Singh A."/>
            <person name="Dalal V."/>
            <person name="Srivastava S."/>
            <person name="Dixit A."/>
            <person name="Pal A.K."/>
            <person name="Ghazi I.A."/>
            <person name="Yadav M."/>
            <person name="Pandit A."/>
            <person name="Bhargava A."/>
            <person name="Sureshbabu K."/>
            <person name="Batra K."/>
            <person name="Sharma T.R."/>
            <person name="Mohapatra T."/>
            <person name="Singh N.K."/>
            <person name="Messing J."/>
            <person name="Nelson A.B."/>
            <person name="Fuks G."/>
            <person name="Kavchok S."/>
            <person name="Keizer G."/>
            <person name="Linton E."/>
            <person name="Llaca V."/>
            <person name="Song R."/>
            <person name="Tanyolac B."/>
            <person name="Young S."/>
            <person name="Ho-Il K."/>
            <person name="Hahn J.H."/>
            <person name="Sangsakoo G."/>
            <person name="Vanavichit A."/>
            <person name="de Mattos Luiz.A.T."/>
            <person name="Zimmer P.D."/>
            <person name="Malone G."/>
            <person name="Dellagostin O."/>
            <person name="de Oliveira A.C."/>
            <person name="Bevan M."/>
            <person name="Bancroft I."/>
            <person name="Minx P."/>
            <person name="Cordum H."/>
            <person name="Wilson R."/>
            <person name="Cheng Z."/>
            <person name="Jin W."/>
            <person name="Jiang J."/>
            <person name="Leong S.A."/>
            <person name="Iwama H."/>
            <person name="Gojobori T."/>
            <person name="Itoh T."/>
            <person name="Niimura Y."/>
            <person name="Fujii Y."/>
            <person name="Habara T."/>
            <person name="Sakai H."/>
            <person name="Sato Y."/>
            <person name="Wilson G."/>
            <person name="Kumar K."/>
            <person name="McCouch S."/>
            <person name="Juretic N."/>
            <person name="Hoen D."/>
            <person name="Wright S."/>
            <person name="Bruskiewich R."/>
            <person name="Bureau T."/>
            <person name="Miyao A."/>
            <person name="Hirochika H."/>
            <person name="Nishikawa T."/>
            <person name="Kadowaki K."/>
            <person name="Sugiura M."/>
            <person name="Burr B."/>
            <person name="Sasaki T."/>
        </authorList>
    </citation>
    <scope>NUCLEOTIDE SEQUENCE [LARGE SCALE GENOMIC DNA]</scope>
    <source>
        <strain evidence="15">cv. Nipponbare</strain>
    </source>
</reference>
<evidence type="ECO:0007829" key="17">
    <source>
        <dbReference type="ProteomicsDB" id="A0A0P0V424"/>
    </source>
</evidence>
<dbReference type="eggNOG" id="KOG1845">
    <property type="taxonomic scope" value="Eukaryota"/>
</dbReference>
<evidence type="ECO:0000256" key="9">
    <source>
        <dbReference type="ARBA" id="ARBA00022853"/>
    </source>
</evidence>
<evidence type="ECO:0000256" key="1">
    <source>
        <dbReference type="ARBA" id="ARBA00004123"/>
    </source>
</evidence>
<dbReference type="GO" id="GO:0006281">
    <property type="term" value="P:DNA repair"/>
    <property type="evidence" value="ECO:0007669"/>
    <property type="project" value="UniProtKB-KW"/>
</dbReference>
<name>A0A0P0V424_ORYSJ</name>
<dbReference type="GO" id="GO:0006325">
    <property type="term" value="P:chromatin organization"/>
    <property type="evidence" value="ECO:0007669"/>
    <property type="project" value="UniProtKB-KW"/>
</dbReference>
<dbReference type="GO" id="GO:0031349">
    <property type="term" value="P:positive regulation of defense response"/>
    <property type="evidence" value="ECO:0007669"/>
    <property type="project" value="UniProtKB-ARBA"/>
</dbReference>
<dbReference type="GO" id="GO:0031047">
    <property type="term" value="P:regulatory ncRNA-mediated gene silencing"/>
    <property type="evidence" value="ECO:0007669"/>
    <property type="project" value="UniProtKB-KW"/>
</dbReference>
<dbReference type="InParanoid" id="A0A0P0V424"/>
<evidence type="ECO:0000256" key="3">
    <source>
        <dbReference type="ARBA" id="ARBA00022722"/>
    </source>
</evidence>
<dbReference type="GO" id="GO:0005524">
    <property type="term" value="F:ATP binding"/>
    <property type="evidence" value="ECO:0007669"/>
    <property type="project" value="UniProtKB-KW"/>
</dbReference>
<sequence>MRSTAAAADVIDLSSDDDDEVPVPSTSAAAAAAARRVAPSTSPRDVTPYALVDVKPALLYPLQPPGVVVGGSGALVPVKEELPVLTPVPLLAAGYSPSTPSTKVALPAPRLCRQFWKSGDYVVAQRNPDADAPGGRNRLRINPRFLHSNATSHKWAFGAIAELLDNAIDEVNTGATFVRVNEFTNPRDGSSSLLIQDDGGGMDPEALRRCMSFGFSDKQSDALIGQYGNGFKTSTMRLGADVIVFTQNQNNWVPTRSIGLLSYTFLMETGCDDVLVPTVDYQYDISTASYTQMLRHDQKLFSSNLAILLKWSPFASEAELLKQFDDIGEHGTKIIVFNLWFNDDGDMELDFNSDKKVSNAGIF</sequence>
<protein>
    <submittedName>
        <fullName evidence="14">Os01g0549200 protein</fullName>
    </submittedName>
</protein>
<organism evidence="14 15">
    <name type="scientific">Oryza sativa subsp. japonica</name>
    <name type="common">Rice</name>
    <dbReference type="NCBI Taxonomy" id="39947"/>
    <lineage>
        <taxon>Eukaryota</taxon>
        <taxon>Viridiplantae</taxon>
        <taxon>Streptophyta</taxon>
        <taxon>Embryophyta</taxon>
        <taxon>Tracheophyta</taxon>
        <taxon>Spermatophyta</taxon>
        <taxon>Magnoliopsida</taxon>
        <taxon>Liliopsida</taxon>
        <taxon>Poales</taxon>
        <taxon>Poaceae</taxon>
        <taxon>BOP clade</taxon>
        <taxon>Oryzoideae</taxon>
        <taxon>Oryzeae</taxon>
        <taxon>Oryzinae</taxon>
        <taxon>Oryza</taxon>
        <taxon>Oryza sativa</taxon>
    </lineage>
</organism>
<evidence type="ECO:0000256" key="11">
    <source>
        <dbReference type="ARBA" id="ARBA00023204"/>
    </source>
</evidence>
<reference evidence="14 15" key="3">
    <citation type="journal article" date="2013" name="Rice">
        <title>Improvement of the Oryza sativa Nipponbare reference genome using next generation sequence and optical map data.</title>
        <authorList>
            <person name="Kawahara Y."/>
            <person name="de la Bastide M."/>
            <person name="Hamilton J.P."/>
            <person name="Kanamori H."/>
            <person name="McCombie W.R."/>
            <person name="Ouyang S."/>
            <person name="Schwartz D.C."/>
            <person name="Tanaka T."/>
            <person name="Wu J."/>
            <person name="Zhou S."/>
            <person name="Childs K.L."/>
            <person name="Davidson R.M."/>
            <person name="Lin H."/>
            <person name="Quesada-Ocampo L."/>
            <person name="Vaillancourt B."/>
            <person name="Sakai H."/>
            <person name="Lee S.S."/>
            <person name="Kim J."/>
            <person name="Numa H."/>
            <person name="Itoh T."/>
            <person name="Buell C.R."/>
            <person name="Matsumoto T."/>
        </authorList>
    </citation>
    <scope>NUCLEOTIDE SEQUENCE [LARGE SCALE GENOMIC DNA]</scope>
    <source>
        <strain evidence="15">cv. Nipponbare</strain>
    </source>
</reference>
<keyword evidence="8" id="KW-0067">ATP-binding</keyword>
<evidence type="ECO:0000256" key="2">
    <source>
        <dbReference type="ARBA" id="ARBA00007845"/>
    </source>
</evidence>
<keyword evidence="6" id="KW-0227">DNA damage</keyword>
<evidence type="ECO:0000256" key="10">
    <source>
        <dbReference type="ARBA" id="ARBA00023158"/>
    </source>
</evidence>
<keyword evidence="12" id="KW-0539">Nucleus</keyword>
<proteinExistence type="evidence at protein level"/>
<evidence type="ECO:0000256" key="6">
    <source>
        <dbReference type="ARBA" id="ARBA00022763"/>
    </source>
</evidence>
<dbReference type="PANTHER" id="PTHR23336:SF44">
    <property type="entry name" value="PROTEIN MICRORCHIDIA 6"/>
    <property type="match status" value="1"/>
</dbReference>
<keyword evidence="15" id="KW-1185">Reference proteome</keyword>
<dbReference type="Gramene" id="Os01t0549200-02">
    <property type="protein sequence ID" value="Os01t0549200-02"/>
    <property type="gene ID" value="Os01g0549200"/>
</dbReference>
<dbReference type="SUPFAM" id="SSF55874">
    <property type="entry name" value="ATPase domain of HSP90 chaperone/DNA topoisomerase II/histidine kinase"/>
    <property type="match status" value="1"/>
</dbReference>
<evidence type="ECO:0000313" key="15">
    <source>
        <dbReference type="Proteomes" id="UP000059680"/>
    </source>
</evidence>
<dbReference type="Pfam" id="PF13589">
    <property type="entry name" value="HATPase_c_3"/>
    <property type="match status" value="1"/>
</dbReference>
<evidence type="ECO:0000256" key="13">
    <source>
        <dbReference type="SAM" id="MobiDB-lite"/>
    </source>
</evidence>
<dbReference type="OMA" id="TQNYLHT"/>
<keyword evidence="4" id="KW-0547">Nucleotide-binding</keyword>
<accession>A0A0P0V424</accession>
<evidence type="ECO:0000256" key="7">
    <source>
        <dbReference type="ARBA" id="ARBA00022801"/>
    </source>
</evidence>
<evidence type="ECO:0007829" key="16">
    <source>
        <dbReference type="PeptideAtlas" id="A0A0P0V424"/>
    </source>
</evidence>
<dbReference type="InterPro" id="IPR045261">
    <property type="entry name" value="MORC_ATPase"/>
</dbReference>
<evidence type="ECO:0000256" key="5">
    <source>
        <dbReference type="ARBA" id="ARBA00022759"/>
    </source>
</evidence>